<proteinExistence type="predicted"/>
<dbReference type="EMBL" id="BMHP01000002">
    <property type="protein sequence ID" value="GGD65570.1"/>
    <property type="molecule type" value="Genomic_DNA"/>
</dbReference>
<feature type="chain" id="PRO_5039312038" evidence="2">
    <location>
        <begin position="23"/>
        <end position="263"/>
    </location>
</feature>
<protein>
    <submittedName>
        <fullName evidence="3">Uncharacterized protein</fullName>
    </submittedName>
</protein>
<feature type="region of interest" description="Disordered" evidence="1">
    <location>
        <begin position="64"/>
        <end position="156"/>
    </location>
</feature>
<gene>
    <name evidence="3" type="ORF">GCM10010911_24200</name>
</gene>
<evidence type="ECO:0000313" key="3">
    <source>
        <dbReference type="EMBL" id="GGD65570.1"/>
    </source>
</evidence>
<dbReference type="Proteomes" id="UP000612456">
    <property type="component" value="Unassembled WGS sequence"/>
</dbReference>
<keyword evidence="2" id="KW-0732">Signal</keyword>
<dbReference type="AlphaFoldDB" id="A0A916YX86"/>
<feature type="signal peptide" evidence="2">
    <location>
        <begin position="1"/>
        <end position="22"/>
    </location>
</feature>
<reference evidence="3" key="2">
    <citation type="submission" date="2020-09" db="EMBL/GenBank/DDBJ databases">
        <authorList>
            <person name="Sun Q."/>
            <person name="Zhou Y."/>
        </authorList>
    </citation>
    <scope>NUCLEOTIDE SEQUENCE</scope>
    <source>
        <strain evidence="3">CGMCC 1.15178</strain>
    </source>
</reference>
<keyword evidence="4" id="KW-1185">Reference proteome</keyword>
<comment type="caution">
    <text evidence="3">The sequence shown here is derived from an EMBL/GenBank/DDBJ whole genome shotgun (WGS) entry which is preliminary data.</text>
</comment>
<accession>A0A916YX86</accession>
<organism evidence="3 4">
    <name type="scientific">Paenibacillus nasutitermitis</name>
    <dbReference type="NCBI Taxonomy" id="1652958"/>
    <lineage>
        <taxon>Bacteria</taxon>
        <taxon>Bacillati</taxon>
        <taxon>Bacillota</taxon>
        <taxon>Bacilli</taxon>
        <taxon>Bacillales</taxon>
        <taxon>Paenibacillaceae</taxon>
        <taxon>Paenibacillus</taxon>
    </lineage>
</organism>
<evidence type="ECO:0000313" key="4">
    <source>
        <dbReference type="Proteomes" id="UP000612456"/>
    </source>
</evidence>
<feature type="compositionally biased region" description="Low complexity" evidence="1">
    <location>
        <begin position="81"/>
        <end position="150"/>
    </location>
</feature>
<sequence>MKLKWKISLFTALIVGTTAVTANFHVPRAEASSYSFSFVSSFFDVIQKFQENAEKKAGAVVQLPIPSKNPNKPENPGNSQGNNPNKPENPGNSHGNNPNKPENPGNSQGNNPNKPENPGNSHGNNPNKPENPGNSHGNNPNKPENPGNGKPKPETPKVDEKAVKLVLKQTEEKLIQLKNSTQNTLMSLAFQFAFAETTHEKTVLYQKGKDALAASIASFAVIMKDAAAKLAALGADVSQLEVYNTAFDTFQVQGKEILKQIVD</sequence>
<evidence type="ECO:0000256" key="1">
    <source>
        <dbReference type="SAM" id="MobiDB-lite"/>
    </source>
</evidence>
<reference evidence="3" key="1">
    <citation type="journal article" date="2014" name="Int. J. Syst. Evol. Microbiol.">
        <title>Complete genome sequence of Corynebacterium casei LMG S-19264T (=DSM 44701T), isolated from a smear-ripened cheese.</title>
        <authorList>
            <consortium name="US DOE Joint Genome Institute (JGI-PGF)"/>
            <person name="Walter F."/>
            <person name="Albersmeier A."/>
            <person name="Kalinowski J."/>
            <person name="Ruckert C."/>
        </authorList>
    </citation>
    <scope>NUCLEOTIDE SEQUENCE</scope>
    <source>
        <strain evidence="3">CGMCC 1.15178</strain>
    </source>
</reference>
<evidence type="ECO:0000256" key="2">
    <source>
        <dbReference type="SAM" id="SignalP"/>
    </source>
</evidence>
<feature type="compositionally biased region" description="Polar residues" evidence="1">
    <location>
        <begin position="68"/>
        <end position="80"/>
    </location>
</feature>
<dbReference type="RefSeq" id="WP_188992224.1">
    <property type="nucleotide sequence ID" value="NZ_BMHP01000002.1"/>
</dbReference>
<name>A0A916YX86_9BACL</name>